<reference evidence="2 3" key="1">
    <citation type="submission" date="2015-07" db="EMBL/GenBank/DDBJ databases">
        <title>Comparative genomics of the Sigatoka disease complex on banana suggests a link between parallel evolutionary changes in Pseudocercospora fijiensis and Pseudocercospora eumusae and increased virulence on the banana host.</title>
        <authorList>
            <person name="Chang T.-C."/>
            <person name="Salvucci A."/>
            <person name="Crous P.W."/>
            <person name="Stergiopoulos I."/>
        </authorList>
    </citation>
    <scope>NUCLEOTIDE SEQUENCE [LARGE SCALE GENOMIC DNA]</scope>
    <source>
        <strain evidence="2 3">CBS 114824</strain>
    </source>
</reference>
<feature type="region of interest" description="Disordered" evidence="1">
    <location>
        <begin position="1"/>
        <end position="26"/>
    </location>
</feature>
<organism evidence="2 3">
    <name type="scientific">Pseudocercospora eumusae</name>
    <dbReference type="NCBI Taxonomy" id="321146"/>
    <lineage>
        <taxon>Eukaryota</taxon>
        <taxon>Fungi</taxon>
        <taxon>Dikarya</taxon>
        <taxon>Ascomycota</taxon>
        <taxon>Pezizomycotina</taxon>
        <taxon>Dothideomycetes</taxon>
        <taxon>Dothideomycetidae</taxon>
        <taxon>Mycosphaerellales</taxon>
        <taxon>Mycosphaerellaceae</taxon>
        <taxon>Pseudocercospora</taxon>
    </lineage>
</organism>
<accession>A0A139H2T6</accession>
<gene>
    <name evidence="2" type="ORF">AC578_5337</name>
</gene>
<name>A0A139H2T6_9PEZI</name>
<dbReference type="AlphaFoldDB" id="A0A139H2T6"/>
<protein>
    <submittedName>
        <fullName evidence="2">Uncharacterized protein</fullName>
    </submittedName>
</protein>
<dbReference type="Proteomes" id="UP000070133">
    <property type="component" value="Unassembled WGS sequence"/>
</dbReference>
<feature type="region of interest" description="Disordered" evidence="1">
    <location>
        <begin position="96"/>
        <end position="117"/>
    </location>
</feature>
<evidence type="ECO:0000256" key="1">
    <source>
        <dbReference type="SAM" id="MobiDB-lite"/>
    </source>
</evidence>
<keyword evidence="3" id="KW-1185">Reference proteome</keyword>
<evidence type="ECO:0000313" key="2">
    <source>
        <dbReference type="EMBL" id="KXS96795.1"/>
    </source>
</evidence>
<sequence>MQLRRHFPKQTPLRLPTNDDGNGKPRMEVTCIAPPHFVAKVPLNHVSSSFDDYISSSTTLTPCLSAPPPALRSPPCPTSTSARTLRTRQHALVDHRTPPRFPLKSVLESLETRSRSG</sequence>
<dbReference type="EMBL" id="LFZN01000163">
    <property type="protein sequence ID" value="KXS96795.1"/>
    <property type="molecule type" value="Genomic_DNA"/>
</dbReference>
<evidence type="ECO:0000313" key="3">
    <source>
        <dbReference type="Proteomes" id="UP000070133"/>
    </source>
</evidence>
<proteinExistence type="predicted"/>
<comment type="caution">
    <text evidence="2">The sequence shown here is derived from an EMBL/GenBank/DDBJ whole genome shotgun (WGS) entry which is preliminary data.</text>
</comment>